<evidence type="ECO:0000256" key="2">
    <source>
        <dbReference type="SAM" id="MobiDB-lite"/>
    </source>
</evidence>
<gene>
    <name evidence="3" type="ORF">ANCDUO_09432</name>
</gene>
<evidence type="ECO:0000256" key="1">
    <source>
        <dbReference type="SAM" id="Coils"/>
    </source>
</evidence>
<accession>A0A0C2GGM6</accession>
<name>A0A0C2GGM6_9BILA</name>
<dbReference type="AlphaFoldDB" id="A0A0C2GGM6"/>
<evidence type="ECO:0000313" key="4">
    <source>
        <dbReference type="Proteomes" id="UP000054047"/>
    </source>
</evidence>
<keyword evidence="4" id="KW-1185">Reference proteome</keyword>
<proteinExistence type="predicted"/>
<evidence type="ECO:0000313" key="3">
    <source>
        <dbReference type="EMBL" id="KIH60320.1"/>
    </source>
</evidence>
<dbReference type="EMBL" id="KN731074">
    <property type="protein sequence ID" value="KIH60320.1"/>
    <property type="molecule type" value="Genomic_DNA"/>
</dbReference>
<keyword evidence="1" id="KW-0175">Coiled coil</keyword>
<protein>
    <submittedName>
        <fullName evidence="3">Uncharacterized protein</fullName>
    </submittedName>
</protein>
<sequence length="427" mass="48782">MARICKLNGQPGETSREAEIITPSCRRQKRPINLFIPLESGGGEQEGEEPAVQENLQQRQDEKESQETNEESEETQVHGRYSLRPTRIYPVEVDYEQYGDEILTVNTIAEIGGETTTEQHHNTQTTIAMYHYFSMNRVRRYMEQLIGECRKFMEEEDVQTSLEADYYMITNVIEDASELAKEFKNLRSKILTLKDEDTKEFEVEACEWFQKATGTVMKISSIRNNSMLLWELYTLLVQTGFASVELFKNKPRAEGRPINRETTNAISLSEAQELGQIIADFRAVVKTEFHGYIELPSEPNVKIVEIDQTTSQPSACTAPAAVTTSAAQSDLLTPALEEYLGNPEIREGKKLDRLVKNHPKTDEVKKYRVDKLEEELKQTKSELLEAVTEMGRKMEVKIEVTIEAQNQQLVLVKKLCEAKETPAKDEI</sequence>
<feature type="region of interest" description="Disordered" evidence="2">
    <location>
        <begin position="1"/>
        <end position="81"/>
    </location>
</feature>
<reference evidence="3 4" key="1">
    <citation type="submission" date="2013-12" db="EMBL/GenBank/DDBJ databases">
        <title>Draft genome of the parsitic nematode Ancylostoma duodenale.</title>
        <authorList>
            <person name="Mitreva M."/>
        </authorList>
    </citation>
    <scope>NUCLEOTIDE SEQUENCE [LARGE SCALE GENOMIC DNA]</scope>
    <source>
        <strain evidence="3 4">Zhejiang</strain>
    </source>
</reference>
<feature type="coiled-coil region" evidence="1">
    <location>
        <begin position="169"/>
        <end position="196"/>
    </location>
</feature>
<organism evidence="3 4">
    <name type="scientific">Ancylostoma duodenale</name>
    <dbReference type="NCBI Taxonomy" id="51022"/>
    <lineage>
        <taxon>Eukaryota</taxon>
        <taxon>Metazoa</taxon>
        <taxon>Ecdysozoa</taxon>
        <taxon>Nematoda</taxon>
        <taxon>Chromadorea</taxon>
        <taxon>Rhabditida</taxon>
        <taxon>Rhabditina</taxon>
        <taxon>Rhabditomorpha</taxon>
        <taxon>Strongyloidea</taxon>
        <taxon>Ancylostomatidae</taxon>
        <taxon>Ancylostomatinae</taxon>
        <taxon>Ancylostoma</taxon>
    </lineage>
</organism>
<dbReference type="Proteomes" id="UP000054047">
    <property type="component" value="Unassembled WGS sequence"/>
</dbReference>